<dbReference type="InterPro" id="IPR036680">
    <property type="entry name" value="SPOR-like_sf"/>
</dbReference>
<name>A0ABV8SNG1_9GAMM</name>
<sequence>MALIVAGCSTPPSVISPPKHPTLPPPGPIPADIENIPDPVPRAEPKSARGNPPFYDVLGKRYFVLNTAEGYLERGVASWYGPGFHAANTSNGESYDMYAMTGAHKTLPLPAYVQVTNLSNGKHVVVRVNDRGPFKEGRIIDLSYTAAAKLGMIKAGTTFVEVRALTPMQKSAPPPAPAATSDLYVQAGAFGTEANASKLLGQLRSKGIDNAFVREDQVEGKTLYRVRVGPIPSVNEFDKVVKRLRMLGFPDARLAAD</sequence>
<proteinExistence type="inferred from homology"/>
<dbReference type="PROSITE" id="PS51724">
    <property type="entry name" value="SPOR"/>
    <property type="match status" value="1"/>
</dbReference>
<dbReference type="InterPro" id="IPR009009">
    <property type="entry name" value="RlpA-like_DPBB"/>
</dbReference>
<comment type="function">
    <text evidence="4">Lytic transglycosylase with a strong preference for naked glycan strands that lack stem peptides.</text>
</comment>
<dbReference type="InterPro" id="IPR007730">
    <property type="entry name" value="SPOR-like_dom"/>
</dbReference>
<feature type="domain" description="SPOR" evidence="6">
    <location>
        <begin position="177"/>
        <end position="257"/>
    </location>
</feature>
<comment type="similarity">
    <text evidence="4 5">Belongs to the RlpA family.</text>
</comment>
<keyword evidence="1" id="KW-0732">Signal</keyword>
<dbReference type="SUPFAM" id="SSF110997">
    <property type="entry name" value="Sporulation related repeat"/>
    <property type="match status" value="1"/>
</dbReference>
<dbReference type="Pfam" id="PF03330">
    <property type="entry name" value="DPBB_1"/>
    <property type="match status" value="1"/>
</dbReference>
<dbReference type="InterPro" id="IPR012997">
    <property type="entry name" value="RplA"/>
</dbReference>
<protein>
    <recommendedName>
        <fullName evidence="4">Endolytic peptidoglycan transglycosylase RlpA</fullName>
        <ecNumber evidence="4">4.2.2.-</ecNumber>
    </recommendedName>
</protein>
<evidence type="ECO:0000259" key="6">
    <source>
        <dbReference type="PROSITE" id="PS51724"/>
    </source>
</evidence>
<dbReference type="SUPFAM" id="SSF50685">
    <property type="entry name" value="Barwin-like endoglucanases"/>
    <property type="match status" value="1"/>
</dbReference>
<dbReference type="CDD" id="cd22268">
    <property type="entry name" value="DPBB_RlpA-like"/>
    <property type="match status" value="1"/>
</dbReference>
<reference evidence="8" key="1">
    <citation type="journal article" date="2019" name="Int. J. Syst. Evol. Microbiol.">
        <title>The Global Catalogue of Microorganisms (GCM) 10K type strain sequencing project: providing services to taxonomists for standard genome sequencing and annotation.</title>
        <authorList>
            <consortium name="The Broad Institute Genomics Platform"/>
            <consortium name="The Broad Institute Genome Sequencing Center for Infectious Disease"/>
            <person name="Wu L."/>
            <person name="Ma J."/>
        </authorList>
    </citation>
    <scope>NUCLEOTIDE SEQUENCE [LARGE SCALE GENOMIC DNA]</scope>
    <source>
        <strain evidence="8">CGMCC 1.10759</strain>
    </source>
</reference>
<keyword evidence="3 4" id="KW-0961">Cell wall biogenesis/degradation</keyword>
<evidence type="ECO:0000313" key="7">
    <source>
        <dbReference type="EMBL" id="MFC4308412.1"/>
    </source>
</evidence>
<evidence type="ECO:0000256" key="3">
    <source>
        <dbReference type="ARBA" id="ARBA00023316"/>
    </source>
</evidence>
<dbReference type="InterPro" id="IPR036908">
    <property type="entry name" value="RlpA-like_sf"/>
</dbReference>
<dbReference type="RefSeq" id="WP_380595507.1">
    <property type="nucleotide sequence ID" value="NZ_JBHSDU010000002.1"/>
</dbReference>
<dbReference type="EC" id="4.2.2.-" evidence="4"/>
<dbReference type="Gene3D" id="2.40.40.10">
    <property type="entry name" value="RlpA-like domain"/>
    <property type="match status" value="1"/>
</dbReference>
<dbReference type="Gene3D" id="3.30.70.1070">
    <property type="entry name" value="Sporulation related repeat"/>
    <property type="match status" value="1"/>
</dbReference>
<dbReference type="NCBIfam" id="TIGR00413">
    <property type="entry name" value="rlpA"/>
    <property type="match status" value="1"/>
</dbReference>
<dbReference type="EMBL" id="JBHSDU010000002">
    <property type="protein sequence ID" value="MFC4308412.1"/>
    <property type="molecule type" value="Genomic_DNA"/>
</dbReference>
<organism evidence="7 8">
    <name type="scientific">Steroidobacter flavus</name>
    <dbReference type="NCBI Taxonomy" id="1842136"/>
    <lineage>
        <taxon>Bacteria</taxon>
        <taxon>Pseudomonadati</taxon>
        <taxon>Pseudomonadota</taxon>
        <taxon>Gammaproteobacteria</taxon>
        <taxon>Steroidobacterales</taxon>
        <taxon>Steroidobacteraceae</taxon>
        <taxon>Steroidobacter</taxon>
    </lineage>
</organism>
<evidence type="ECO:0000256" key="2">
    <source>
        <dbReference type="ARBA" id="ARBA00023239"/>
    </source>
</evidence>
<accession>A0ABV8SNG1</accession>
<dbReference type="HAMAP" id="MF_02071">
    <property type="entry name" value="RlpA"/>
    <property type="match status" value="1"/>
</dbReference>
<dbReference type="Proteomes" id="UP001595904">
    <property type="component" value="Unassembled WGS sequence"/>
</dbReference>
<dbReference type="InterPro" id="IPR034718">
    <property type="entry name" value="RlpA"/>
</dbReference>
<dbReference type="Pfam" id="PF05036">
    <property type="entry name" value="SPOR"/>
    <property type="match status" value="1"/>
</dbReference>
<dbReference type="PANTHER" id="PTHR34183:SF1">
    <property type="entry name" value="ENDOLYTIC PEPTIDOGLYCAN TRANSGLYCOSYLASE RLPA"/>
    <property type="match status" value="1"/>
</dbReference>
<evidence type="ECO:0000256" key="5">
    <source>
        <dbReference type="RuleBase" id="RU003495"/>
    </source>
</evidence>
<evidence type="ECO:0000256" key="4">
    <source>
        <dbReference type="HAMAP-Rule" id="MF_02071"/>
    </source>
</evidence>
<keyword evidence="2 4" id="KW-0456">Lyase</keyword>
<dbReference type="PANTHER" id="PTHR34183">
    <property type="entry name" value="ENDOLYTIC PEPTIDOGLYCAN TRANSGLYCOSYLASE RLPA"/>
    <property type="match status" value="1"/>
</dbReference>
<evidence type="ECO:0000256" key="1">
    <source>
        <dbReference type="ARBA" id="ARBA00022729"/>
    </source>
</evidence>
<comment type="caution">
    <text evidence="7">The sequence shown here is derived from an EMBL/GenBank/DDBJ whole genome shotgun (WGS) entry which is preliminary data.</text>
</comment>
<keyword evidence="8" id="KW-1185">Reference proteome</keyword>
<gene>
    <name evidence="4" type="primary">rlpA</name>
    <name evidence="7" type="ORF">ACFPN2_04900</name>
</gene>
<evidence type="ECO:0000313" key="8">
    <source>
        <dbReference type="Proteomes" id="UP001595904"/>
    </source>
</evidence>